<protein>
    <recommendedName>
        <fullName evidence="5">Coatomer subunit zeta</fullName>
    </recommendedName>
</protein>
<evidence type="ECO:0000256" key="1">
    <source>
        <dbReference type="ARBA" id="ARBA00004184"/>
    </source>
</evidence>
<evidence type="ECO:0000256" key="2">
    <source>
        <dbReference type="ARBA" id="ARBA00006972"/>
    </source>
</evidence>
<dbReference type="GO" id="GO:0006891">
    <property type="term" value="P:intra-Golgi vesicle-mediated transport"/>
    <property type="evidence" value="ECO:0007669"/>
    <property type="project" value="TreeGrafter"/>
</dbReference>
<name>A0A1W0A4N7_9STRA</name>
<keyword evidence="5" id="KW-0813">Transport</keyword>
<evidence type="ECO:0000256" key="5">
    <source>
        <dbReference type="RuleBase" id="RU366053"/>
    </source>
</evidence>
<reference evidence="7 8" key="1">
    <citation type="journal article" date="2014" name="Genome Biol. Evol.">
        <title>The secreted proteins of Achlya hypogyna and Thraustotheca clavata identify the ancestral oomycete secretome and reveal gene acquisitions by horizontal gene transfer.</title>
        <authorList>
            <person name="Misner I."/>
            <person name="Blouin N."/>
            <person name="Leonard G."/>
            <person name="Richards T.A."/>
            <person name="Lane C.E."/>
        </authorList>
    </citation>
    <scope>NUCLEOTIDE SEQUENCE [LARGE SCALE GENOMIC DNA]</scope>
    <source>
        <strain evidence="7 8">ATCC 34112</strain>
    </source>
</reference>
<dbReference type="InterPro" id="IPR022775">
    <property type="entry name" value="AP_mu_sigma_su"/>
</dbReference>
<proteinExistence type="inferred from homology"/>
<comment type="caution">
    <text evidence="7">The sequence shown here is derived from an EMBL/GenBank/DDBJ whole genome shotgun (WGS) entry which is preliminary data.</text>
</comment>
<dbReference type="Gene3D" id="3.30.450.60">
    <property type="match status" value="1"/>
</dbReference>
<dbReference type="Proteomes" id="UP000243217">
    <property type="component" value="Unassembled WGS sequence"/>
</dbReference>
<comment type="function">
    <text evidence="5">The zeta subunit may be involved in regulating the coat assembly and, hence, the rate of biosynthetic protein transport due to its association-dissociation properties with the coatomer complex.</text>
</comment>
<evidence type="ECO:0000256" key="3">
    <source>
        <dbReference type="ARBA" id="ARBA00022490"/>
    </source>
</evidence>
<evidence type="ECO:0000259" key="6">
    <source>
        <dbReference type="Pfam" id="PF01217"/>
    </source>
</evidence>
<gene>
    <name evidence="7" type="ORF">THRCLA_02602</name>
</gene>
<feature type="domain" description="AP complex mu/sigma subunit" evidence="6">
    <location>
        <begin position="1"/>
        <end position="140"/>
    </location>
</feature>
<keyword evidence="5" id="KW-0333">Golgi apparatus</keyword>
<dbReference type="GO" id="GO:0006886">
    <property type="term" value="P:intracellular protein transport"/>
    <property type="evidence" value="ECO:0007669"/>
    <property type="project" value="TreeGrafter"/>
</dbReference>
<dbReference type="Pfam" id="PF01217">
    <property type="entry name" value="Clat_adaptor_s"/>
    <property type="match status" value="1"/>
</dbReference>
<dbReference type="PANTHER" id="PTHR11043">
    <property type="entry name" value="ZETA-COAT PROTEIN"/>
    <property type="match status" value="1"/>
</dbReference>
<keyword evidence="4 5" id="KW-0472">Membrane</keyword>
<evidence type="ECO:0000313" key="8">
    <source>
        <dbReference type="Proteomes" id="UP000243217"/>
    </source>
</evidence>
<keyword evidence="5" id="KW-0968">Cytoplasmic vesicle</keyword>
<comment type="subunit">
    <text evidence="5">Oligomeric complex that consists of at least the alpha, beta, beta', gamma, delta, epsilon and zeta subunits.</text>
</comment>
<dbReference type="InterPro" id="IPR011012">
    <property type="entry name" value="Longin-like_dom_sf"/>
</dbReference>
<sequence>MLHSALVTTEKGVVLMSRYMRPSLSEEKRIYEETLFSLLNWNRLQLANDGEENLVVCLKQYVVYRKHGDMIWFLSGNGEDDELVLHDVLETIVAVAGAHMEKRCTESLFLSNHAKILVALDELVFQGHVDNTEVASILQMTKLKPYPTKV</sequence>
<keyword evidence="3 5" id="KW-0963">Cytoplasm</keyword>
<dbReference type="EMBL" id="JNBS01000482">
    <property type="protein sequence ID" value="OQS05237.1"/>
    <property type="molecule type" value="Genomic_DNA"/>
</dbReference>
<dbReference type="GO" id="GO:0006890">
    <property type="term" value="P:retrograde vesicle-mediated transport, Golgi to endoplasmic reticulum"/>
    <property type="evidence" value="ECO:0007669"/>
    <property type="project" value="UniProtKB-UniRule"/>
</dbReference>
<keyword evidence="5" id="KW-0653">Protein transport</keyword>
<accession>A0A1W0A4N7</accession>
<dbReference type="SUPFAM" id="SSF64356">
    <property type="entry name" value="SNARE-like"/>
    <property type="match status" value="1"/>
</dbReference>
<comment type="subcellular location">
    <subcellularLocation>
        <location evidence="5">Cytoplasm</location>
    </subcellularLocation>
    <subcellularLocation>
        <location evidence="5">Golgi apparatus membrane</location>
        <topology evidence="5">Peripheral membrane protein</topology>
        <orientation evidence="5">Cytoplasmic side</orientation>
    </subcellularLocation>
    <subcellularLocation>
        <location evidence="5">Cytoplasmic vesicle</location>
        <location evidence="5">COPI-coated vesicle membrane</location>
        <topology evidence="5">Peripheral membrane protein</topology>
        <orientation evidence="5">Cytoplasmic side</orientation>
    </subcellularLocation>
    <subcellularLocation>
        <location evidence="1">Endomembrane system</location>
        <topology evidence="1">Peripheral membrane protein</topology>
    </subcellularLocation>
</comment>
<dbReference type="PANTHER" id="PTHR11043:SF1">
    <property type="entry name" value="TSET COMPLEX MEMBER TSTD"/>
    <property type="match status" value="1"/>
</dbReference>
<dbReference type="GO" id="GO:0030126">
    <property type="term" value="C:COPI vesicle coat"/>
    <property type="evidence" value="ECO:0007669"/>
    <property type="project" value="UniProtKB-UniRule"/>
</dbReference>
<dbReference type="GO" id="GO:0000139">
    <property type="term" value="C:Golgi membrane"/>
    <property type="evidence" value="ECO:0007669"/>
    <property type="project" value="UniProtKB-SubCell"/>
</dbReference>
<dbReference type="AlphaFoldDB" id="A0A1W0A4N7"/>
<evidence type="ECO:0000313" key="7">
    <source>
        <dbReference type="EMBL" id="OQS05237.1"/>
    </source>
</evidence>
<keyword evidence="8" id="KW-1185">Reference proteome</keyword>
<keyword evidence="5" id="KW-0931">ER-Golgi transport</keyword>
<evidence type="ECO:0000256" key="4">
    <source>
        <dbReference type="ARBA" id="ARBA00023136"/>
    </source>
</evidence>
<dbReference type="InterPro" id="IPR039652">
    <property type="entry name" value="Coatomer_zeta"/>
</dbReference>
<dbReference type="OrthoDB" id="10249988at2759"/>
<organism evidence="7 8">
    <name type="scientific">Thraustotheca clavata</name>
    <dbReference type="NCBI Taxonomy" id="74557"/>
    <lineage>
        <taxon>Eukaryota</taxon>
        <taxon>Sar</taxon>
        <taxon>Stramenopiles</taxon>
        <taxon>Oomycota</taxon>
        <taxon>Saprolegniomycetes</taxon>
        <taxon>Saprolegniales</taxon>
        <taxon>Achlyaceae</taxon>
        <taxon>Thraustotheca</taxon>
    </lineage>
</organism>
<comment type="similarity">
    <text evidence="2 5">Belongs to the adaptor complexes small subunit family.</text>
</comment>